<sequence length="262" mass="28593">MTMRLGQYMQGAREIAGRGCSASKQARNYNIKADSGLRMSDELTLRNEIIEGCRSMNSLGINKGTSGNISMRYGDGFLISPTGIPYEKLAPEHVVAMRWDASYEGDVLPSSEWRFHRDILMARDDLNAVVHTHSTHATAVSILERDIPAIHYMIASAGGSSIRCAPYEIFGSQELADRIIDALEGRRACLMAHHGVVAAHVSVARALSLAVTVEELARQYLLCLPFGEPPVLSETQIAAVLEKFKTYGQQSNAALDGLRVAS</sequence>
<dbReference type="GO" id="GO:0008738">
    <property type="term" value="F:L-fuculose-phosphate aldolase activity"/>
    <property type="evidence" value="ECO:0007669"/>
    <property type="project" value="UniProtKB-EC"/>
</dbReference>
<dbReference type="Pfam" id="PF00596">
    <property type="entry name" value="Aldolase_II"/>
    <property type="match status" value="1"/>
</dbReference>
<dbReference type="SUPFAM" id="SSF53639">
    <property type="entry name" value="AraD/HMP-PK domain-like"/>
    <property type="match status" value="1"/>
</dbReference>
<dbReference type="PANTHER" id="PTHR22789:SF0">
    <property type="entry name" value="3-OXO-TETRONATE 4-PHOSPHATE DECARBOXYLASE-RELATED"/>
    <property type="match status" value="1"/>
</dbReference>
<dbReference type="PANTHER" id="PTHR22789">
    <property type="entry name" value="FUCULOSE PHOSPHATE ALDOLASE"/>
    <property type="match status" value="1"/>
</dbReference>
<keyword evidence="2 4" id="KW-0456">Lyase</keyword>
<protein>
    <submittedName>
        <fullName evidence="4">L-fuculose-phosphate aldolase</fullName>
        <ecNumber evidence="4">4.1.2.17</ecNumber>
    </submittedName>
</protein>
<dbReference type="EMBL" id="JBBGZH010000002">
    <property type="protein sequence ID" value="MEJ5021516.1"/>
    <property type="molecule type" value="Genomic_DNA"/>
</dbReference>
<evidence type="ECO:0000313" key="4">
    <source>
        <dbReference type="EMBL" id="MEJ5021516.1"/>
    </source>
</evidence>
<dbReference type="Gene3D" id="3.40.225.10">
    <property type="entry name" value="Class II aldolase/adducin N-terminal domain"/>
    <property type="match status" value="1"/>
</dbReference>
<reference evidence="4 5" key="1">
    <citation type="submission" date="2023-12" db="EMBL/GenBank/DDBJ databases">
        <title>Gut-associated functions are favored during microbiome assembly across C. elegans life.</title>
        <authorList>
            <person name="Zimmermann J."/>
        </authorList>
    </citation>
    <scope>NUCLEOTIDE SEQUENCE [LARGE SCALE GENOMIC DNA]</scope>
    <source>
        <strain evidence="4 5">MYb71</strain>
    </source>
</reference>
<accession>A0ABU8PH00</accession>
<evidence type="ECO:0000313" key="5">
    <source>
        <dbReference type="Proteomes" id="UP001375812"/>
    </source>
</evidence>
<organism evidence="4 5">
    <name type="scientific">Ochrobactrum vermis</name>
    <dbReference type="NCBI Taxonomy" id="1827297"/>
    <lineage>
        <taxon>Bacteria</taxon>
        <taxon>Pseudomonadati</taxon>
        <taxon>Pseudomonadota</taxon>
        <taxon>Alphaproteobacteria</taxon>
        <taxon>Hyphomicrobiales</taxon>
        <taxon>Brucellaceae</taxon>
        <taxon>Brucella/Ochrobactrum group</taxon>
        <taxon>Ochrobactrum</taxon>
    </lineage>
</organism>
<evidence type="ECO:0000256" key="1">
    <source>
        <dbReference type="ARBA" id="ARBA00022723"/>
    </source>
</evidence>
<dbReference type="InterPro" id="IPR036409">
    <property type="entry name" value="Aldolase_II/adducin_N_sf"/>
</dbReference>
<dbReference type="Proteomes" id="UP001375812">
    <property type="component" value="Unassembled WGS sequence"/>
</dbReference>
<keyword evidence="1" id="KW-0479">Metal-binding</keyword>
<dbReference type="InterPro" id="IPR001303">
    <property type="entry name" value="Aldolase_II/adducin_N"/>
</dbReference>
<feature type="domain" description="Class II aldolase/adducin N-terminal" evidence="3">
    <location>
        <begin position="47"/>
        <end position="221"/>
    </location>
</feature>
<dbReference type="NCBIfam" id="NF005984">
    <property type="entry name" value="PRK08087.1"/>
    <property type="match status" value="1"/>
</dbReference>
<proteinExistence type="predicted"/>
<comment type="caution">
    <text evidence="4">The sequence shown here is derived from an EMBL/GenBank/DDBJ whole genome shotgun (WGS) entry which is preliminary data.</text>
</comment>
<evidence type="ECO:0000256" key="2">
    <source>
        <dbReference type="ARBA" id="ARBA00023239"/>
    </source>
</evidence>
<dbReference type="EC" id="4.1.2.17" evidence="4"/>
<name>A0ABU8PH00_9HYPH</name>
<evidence type="ECO:0000259" key="3">
    <source>
        <dbReference type="SMART" id="SM01007"/>
    </source>
</evidence>
<dbReference type="InterPro" id="IPR050197">
    <property type="entry name" value="Aldolase_class_II_sugar_metab"/>
</dbReference>
<dbReference type="SMART" id="SM01007">
    <property type="entry name" value="Aldolase_II"/>
    <property type="match status" value="1"/>
</dbReference>
<gene>
    <name evidence="4" type="ORF">WH297_17525</name>
</gene>
<keyword evidence="5" id="KW-1185">Reference proteome</keyword>